<dbReference type="PANTHER" id="PTHR33112">
    <property type="entry name" value="DOMAIN PROTEIN, PUTATIVE-RELATED"/>
    <property type="match status" value="1"/>
</dbReference>
<evidence type="ECO:0000313" key="2">
    <source>
        <dbReference type="EMBL" id="KAK3356743.1"/>
    </source>
</evidence>
<name>A0AAJ0MFS4_9PEZI</name>
<protein>
    <submittedName>
        <fullName evidence="2">HET-domain-containing protein</fullName>
    </submittedName>
</protein>
<gene>
    <name evidence="2" type="ORF">B0T25DRAFT_603306</name>
</gene>
<evidence type="ECO:0000259" key="1">
    <source>
        <dbReference type="Pfam" id="PF06985"/>
    </source>
</evidence>
<dbReference type="PANTHER" id="PTHR33112:SF8">
    <property type="entry name" value="HETEROKARYON INCOMPATIBILITY DOMAIN-CONTAINING PROTEIN"/>
    <property type="match status" value="1"/>
</dbReference>
<sequence>MLLPETFSGNVGTQERSVGEISAFRRLEGRVDEPKPDSPFVFSDPTVYHNARLSKSLSSNGSAALAREWLRQCSSHKACSLAKMLVTPDHGYPTRLIDVGGEQEEHSRLRLVITERLGTKPEYLTLSHCWGGAKILRLLLGNIGDFERQIPFDHLPQTFRDAAKITRQLGHRHIWIDSLCIIQDSKSDWRTESKIMGDIYANSVCTISALTARSSAEGCFAEGPAGDERNPLAFRICNLPHGLHVDCPRRLGTALRLDRAPLPLHTRAWVLQERILAPRALYYGAWGLAWECVECSATEGVPWGEASPFSPKASFLGICIRAGGTSEVLSPEEAAAVFSAWLDVRAAYTGCNLTYFDDRLVAVSSLVKRIEKLTSWKSLWGMWEERLLQELLWFVDQPSHRPHTNEYLAPTWSWAGIQGRVFEETAVAFGTGNGRGNLPTWIGQVVGTGMDAQGRGYVRLRAAVRGVVRRSHPGGHLVDKDRDGYAVASWAADTVEESTGAELAAGEELCCLLLSRSSDQTQDPALDLGLVIRRNATGEAVRIGRFWQSRGDHRPLFPDEITESDMEEVLIV</sequence>
<organism evidence="2 3">
    <name type="scientific">Lasiosphaeria hispida</name>
    <dbReference type="NCBI Taxonomy" id="260671"/>
    <lineage>
        <taxon>Eukaryota</taxon>
        <taxon>Fungi</taxon>
        <taxon>Dikarya</taxon>
        <taxon>Ascomycota</taxon>
        <taxon>Pezizomycotina</taxon>
        <taxon>Sordariomycetes</taxon>
        <taxon>Sordariomycetidae</taxon>
        <taxon>Sordariales</taxon>
        <taxon>Lasiosphaeriaceae</taxon>
        <taxon>Lasiosphaeria</taxon>
    </lineage>
</organism>
<keyword evidence="3" id="KW-1185">Reference proteome</keyword>
<evidence type="ECO:0000313" key="3">
    <source>
        <dbReference type="Proteomes" id="UP001275084"/>
    </source>
</evidence>
<reference evidence="2" key="2">
    <citation type="submission" date="2023-06" db="EMBL/GenBank/DDBJ databases">
        <authorList>
            <consortium name="Lawrence Berkeley National Laboratory"/>
            <person name="Haridas S."/>
            <person name="Hensen N."/>
            <person name="Bonometti L."/>
            <person name="Westerberg I."/>
            <person name="Brannstrom I.O."/>
            <person name="Guillou S."/>
            <person name="Cros-Aarteil S."/>
            <person name="Calhoun S."/>
            <person name="Kuo A."/>
            <person name="Mondo S."/>
            <person name="Pangilinan J."/>
            <person name="Riley R."/>
            <person name="Labutti K."/>
            <person name="Andreopoulos B."/>
            <person name="Lipzen A."/>
            <person name="Chen C."/>
            <person name="Yanf M."/>
            <person name="Daum C."/>
            <person name="Ng V."/>
            <person name="Clum A."/>
            <person name="Steindorff A."/>
            <person name="Ohm R."/>
            <person name="Martin F."/>
            <person name="Silar P."/>
            <person name="Natvig D."/>
            <person name="Lalanne C."/>
            <person name="Gautier V."/>
            <person name="Ament-Velasquez S.L."/>
            <person name="Kruys A."/>
            <person name="Hutchinson M.I."/>
            <person name="Powell A.J."/>
            <person name="Barry K."/>
            <person name="Miller A.N."/>
            <person name="Grigoriev I.V."/>
            <person name="Debuchy R."/>
            <person name="Gladieux P."/>
            <person name="Thoren M.H."/>
            <person name="Johannesson H."/>
        </authorList>
    </citation>
    <scope>NUCLEOTIDE SEQUENCE</scope>
    <source>
        <strain evidence="2">CBS 955.72</strain>
    </source>
</reference>
<dbReference type="AlphaFoldDB" id="A0AAJ0MFS4"/>
<dbReference type="Proteomes" id="UP001275084">
    <property type="component" value="Unassembled WGS sequence"/>
</dbReference>
<dbReference type="InterPro" id="IPR010730">
    <property type="entry name" value="HET"/>
</dbReference>
<dbReference type="Pfam" id="PF06985">
    <property type="entry name" value="HET"/>
    <property type="match status" value="1"/>
</dbReference>
<accession>A0AAJ0MFS4</accession>
<reference evidence="2" key="1">
    <citation type="journal article" date="2023" name="Mol. Phylogenet. Evol.">
        <title>Genome-scale phylogeny and comparative genomics of the fungal order Sordariales.</title>
        <authorList>
            <person name="Hensen N."/>
            <person name="Bonometti L."/>
            <person name="Westerberg I."/>
            <person name="Brannstrom I.O."/>
            <person name="Guillou S."/>
            <person name="Cros-Aarteil S."/>
            <person name="Calhoun S."/>
            <person name="Haridas S."/>
            <person name="Kuo A."/>
            <person name="Mondo S."/>
            <person name="Pangilinan J."/>
            <person name="Riley R."/>
            <person name="LaButti K."/>
            <person name="Andreopoulos B."/>
            <person name="Lipzen A."/>
            <person name="Chen C."/>
            <person name="Yan M."/>
            <person name="Daum C."/>
            <person name="Ng V."/>
            <person name="Clum A."/>
            <person name="Steindorff A."/>
            <person name="Ohm R.A."/>
            <person name="Martin F."/>
            <person name="Silar P."/>
            <person name="Natvig D.O."/>
            <person name="Lalanne C."/>
            <person name="Gautier V."/>
            <person name="Ament-Velasquez S.L."/>
            <person name="Kruys A."/>
            <person name="Hutchinson M.I."/>
            <person name="Powell A.J."/>
            <person name="Barry K."/>
            <person name="Miller A.N."/>
            <person name="Grigoriev I.V."/>
            <person name="Debuchy R."/>
            <person name="Gladieux P."/>
            <person name="Hiltunen Thoren M."/>
            <person name="Johannesson H."/>
        </authorList>
    </citation>
    <scope>NUCLEOTIDE SEQUENCE</scope>
    <source>
        <strain evidence="2">CBS 955.72</strain>
    </source>
</reference>
<proteinExistence type="predicted"/>
<comment type="caution">
    <text evidence="2">The sequence shown here is derived from an EMBL/GenBank/DDBJ whole genome shotgun (WGS) entry which is preliminary data.</text>
</comment>
<dbReference type="EMBL" id="JAUIQD010000003">
    <property type="protein sequence ID" value="KAK3356743.1"/>
    <property type="molecule type" value="Genomic_DNA"/>
</dbReference>
<feature type="domain" description="Heterokaryon incompatibility" evidence="1">
    <location>
        <begin position="123"/>
        <end position="273"/>
    </location>
</feature>